<dbReference type="InterPro" id="IPR026444">
    <property type="entry name" value="Secre_tail"/>
</dbReference>
<organism evidence="4 5">
    <name type="scientific">Aequorivita soesokkakensis</name>
    <dbReference type="NCBI Taxonomy" id="1385699"/>
    <lineage>
        <taxon>Bacteria</taxon>
        <taxon>Pseudomonadati</taxon>
        <taxon>Bacteroidota</taxon>
        <taxon>Flavobacteriia</taxon>
        <taxon>Flavobacteriales</taxon>
        <taxon>Flavobacteriaceae</taxon>
        <taxon>Aequorivita</taxon>
    </lineage>
</organism>
<evidence type="ECO:0000259" key="3">
    <source>
        <dbReference type="Pfam" id="PF18962"/>
    </source>
</evidence>
<accession>A0A1A9LDB0</accession>
<comment type="caution">
    <text evidence="4">The sequence shown here is derived from an EMBL/GenBank/DDBJ whole genome shotgun (WGS) entry which is preliminary data.</text>
</comment>
<sequence length="305" mass="33301">MKKITLLVTLFWFLGICAQNTGYGTTFKKAFVNPSLHNQTVQNNKIAEECDDVITCDNLENGVFINGTSGQKAAIDIPIDAQTVITINQIKVTLSSGPEPAFVHFKFYKSNDSIPTDIYQEITNTTIIASDSIGYEPLHSFVIRNVTLELQDAIVLNGAETTDRFWMSAISDANAWATTDGVSNGAGITGKAIAMGSDNFDWFTLGDIEGLYEIEAECELLGVDDNDVTGIAAVYPNPASNKLNIRLTKGKAIQQTDIFNITGQKIKSFGSESENLDISFLTNGLYFAKIYSSENQTSVVKFVVK</sequence>
<evidence type="ECO:0000313" key="5">
    <source>
        <dbReference type="Proteomes" id="UP000077552"/>
    </source>
</evidence>
<evidence type="ECO:0000313" key="4">
    <source>
        <dbReference type="EMBL" id="OAD90741.1"/>
    </source>
</evidence>
<keyword evidence="5" id="KW-1185">Reference proteome</keyword>
<dbReference type="Pfam" id="PF18962">
    <property type="entry name" value="Por_Secre_tail"/>
    <property type="match status" value="1"/>
</dbReference>
<evidence type="ECO:0000256" key="1">
    <source>
        <dbReference type="ARBA" id="ARBA00022729"/>
    </source>
</evidence>
<dbReference type="STRING" id="1385699.A7A78_14335"/>
<gene>
    <name evidence="4" type="ORF">A7A78_14335</name>
</gene>
<feature type="chain" id="PRO_5008392087" description="Secretion system C-terminal sorting domain-containing protein" evidence="2">
    <location>
        <begin position="19"/>
        <end position="305"/>
    </location>
</feature>
<dbReference type="AlphaFoldDB" id="A0A1A9LDB0"/>
<protein>
    <recommendedName>
        <fullName evidence="3">Secretion system C-terminal sorting domain-containing protein</fullName>
    </recommendedName>
</protein>
<keyword evidence="1 2" id="KW-0732">Signal</keyword>
<feature type="signal peptide" evidence="2">
    <location>
        <begin position="1"/>
        <end position="18"/>
    </location>
</feature>
<proteinExistence type="predicted"/>
<dbReference type="NCBIfam" id="TIGR04183">
    <property type="entry name" value="Por_Secre_tail"/>
    <property type="match status" value="1"/>
</dbReference>
<feature type="domain" description="Secretion system C-terminal sorting" evidence="3">
    <location>
        <begin position="234"/>
        <end position="304"/>
    </location>
</feature>
<dbReference type="OrthoDB" id="1228849at2"/>
<dbReference type="RefSeq" id="WP_068762512.1">
    <property type="nucleotide sequence ID" value="NZ_LXIE01000033.1"/>
</dbReference>
<name>A0A1A9LDB0_9FLAO</name>
<dbReference type="EMBL" id="LXIE01000033">
    <property type="protein sequence ID" value="OAD90741.1"/>
    <property type="molecule type" value="Genomic_DNA"/>
</dbReference>
<dbReference type="Proteomes" id="UP000077552">
    <property type="component" value="Unassembled WGS sequence"/>
</dbReference>
<evidence type="ECO:0000256" key="2">
    <source>
        <dbReference type="SAM" id="SignalP"/>
    </source>
</evidence>
<reference evidence="4 5" key="1">
    <citation type="submission" date="2016-05" db="EMBL/GenBank/DDBJ databases">
        <title>Genome sequencing of Vitellibacter soesokkakensis RSSK-12.</title>
        <authorList>
            <person name="Thevarajoo S."/>
            <person name="Selvaratnam C."/>
            <person name="Goh K.M."/>
            <person name="Chan K.-G."/>
            <person name="Chong C.S."/>
        </authorList>
    </citation>
    <scope>NUCLEOTIDE SEQUENCE [LARGE SCALE GENOMIC DNA]</scope>
    <source>
        <strain evidence="4 5">RSSK-12</strain>
    </source>
</reference>